<evidence type="ECO:0000256" key="4">
    <source>
        <dbReference type="ARBA" id="ARBA00022777"/>
    </source>
</evidence>
<dbReference type="AlphaFoldDB" id="A0A5C8K807"/>
<evidence type="ECO:0000256" key="5">
    <source>
        <dbReference type="ARBA" id="ARBA00022840"/>
    </source>
</evidence>
<organism evidence="9 10">
    <name type="scientific">Pontibacter qinzhouensis</name>
    <dbReference type="NCBI Taxonomy" id="2603253"/>
    <lineage>
        <taxon>Bacteria</taxon>
        <taxon>Pseudomonadati</taxon>
        <taxon>Bacteroidota</taxon>
        <taxon>Cytophagia</taxon>
        <taxon>Cytophagales</taxon>
        <taxon>Hymenobacteraceae</taxon>
        <taxon>Pontibacter</taxon>
    </lineage>
</organism>
<reference evidence="9 10" key="1">
    <citation type="submission" date="2019-08" db="EMBL/GenBank/DDBJ databases">
        <authorList>
            <person name="Shi S."/>
        </authorList>
    </citation>
    <scope>NUCLEOTIDE SEQUENCE [LARGE SCALE GENOMIC DNA]</scope>
    <source>
        <strain evidence="9 10">GY10130</strain>
    </source>
</reference>
<keyword evidence="10" id="KW-1185">Reference proteome</keyword>
<keyword evidence="3" id="KW-0547">Nucleotide-binding</keyword>
<feature type="domain" description="Four-carbon acid sugar kinase nucleotide binding" evidence="8">
    <location>
        <begin position="279"/>
        <end position="452"/>
    </location>
</feature>
<evidence type="ECO:0000256" key="2">
    <source>
        <dbReference type="ARBA" id="ARBA00022679"/>
    </source>
</evidence>
<dbReference type="Pfam" id="PF17042">
    <property type="entry name" value="NBD_C"/>
    <property type="match status" value="1"/>
</dbReference>
<keyword evidence="5" id="KW-0067">ATP-binding</keyword>
<dbReference type="EMBL" id="VRTY01000036">
    <property type="protein sequence ID" value="TXK46082.1"/>
    <property type="molecule type" value="Genomic_DNA"/>
</dbReference>
<comment type="caution">
    <text evidence="9">The sequence shown here is derived from an EMBL/GenBank/DDBJ whole genome shotgun (WGS) entry which is preliminary data.</text>
</comment>
<dbReference type="RefSeq" id="WP_147921803.1">
    <property type="nucleotide sequence ID" value="NZ_VRTY01000036.1"/>
</dbReference>
<dbReference type="InterPro" id="IPR010737">
    <property type="entry name" value="4-carb_acid_sugar_kinase_N"/>
</dbReference>
<keyword evidence="2" id="KW-0808">Transferase</keyword>
<comment type="similarity">
    <text evidence="1">Belongs to the four-carbon acid sugar kinase family.</text>
</comment>
<dbReference type="Gene3D" id="3.40.50.10840">
    <property type="entry name" value="Putative sugar-binding, N-terminal domain"/>
    <property type="match status" value="1"/>
</dbReference>
<name>A0A5C8K807_9BACT</name>
<dbReference type="Pfam" id="PF07005">
    <property type="entry name" value="SBD_N"/>
    <property type="match status" value="1"/>
</dbReference>
<evidence type="ECO:0000259" key="8">
    <source>
        <dbReference type="Pfam" id="PF17042"/>
    </source>
</evidence>
<feature type="domain" description="Four-carbon acid sugar kinase N-terminal" evidence="7">
    <location>
        <begin position="9"/>
        <end position="253"/>
    </location>
</feature>
<dbReference type="SUPFAM" id="SSF142764">
    <property type="entry name" value="YgbK-like"/>
    <property type="match status" value="1"/>
</dbReference>
<keyword evidence="6" id="KW-0119">Carbohydrate metabolism</keyword>
<evidence type="ECO:0000313" key="9">
    <source>
        <dbReference type="EMBL" id="TXK46082.1"/>
    </source>
</evidence>
<dbReference type="Gene3D" id="3.40.980.20">
    <property type="entry name" value="Four-carbon acid sugar kinase, nucleotide binding domain"/>
    <property type="match status" value="1"/>
</dbReference>
<gene>
    <name evidence="9" type="ORF">FVR03_11005</name>
</gene>
<evidence type="ECO:0000256" key="6">
    <source>
        <dbReference type="ARBA" id="ARBA00023277"/>
    </source>
</evidence>
<evidence type="ECO:0000256" key="1">
    <source>
        <dbReference type="ARBA" id="ARBA00005715"/>
    </source>
</evidence>
<dbReference type="Proteomes" id="UP000321926">
    <property type="component" value="Unassembled WGS sequence"/>
</dbReference>
<evidence type="ECO:0000313" key="10">
    <source>
        <dbReference type="Proteomes" id="UP000321926"/>
    </source>
</evidence>
<sequence length="470" mass="49638">MAKPAKLLLAYYGDDFTGSTDALEFLSRAGVKTALFIQPPTPEQLARYEGLQAIGVAGMTRAMAPAEMEQELKPAFAALRTLGAAHVHYKVCSTFDSSPAIGSIGKAIEVATEIFQARFVPLLVAAPALGRYCAFGNLFARMGIGSKGTIHRLDRHPSMSKHPTTPADESDLRLHLSRQTSKKIGLLDILQVVLPEAEARKALENTLAEGAEVVLFDAIYENQMAGIGKLIDAFATPEKPLFSVGSSGIEMALGNYWQEAGRLQAPQYWPDLGVAEPLLVVSGSCSPVTSGQIEWAVSEGGFTQIALDTAAIARQTEAAHVIAACAAEAIATINKGRSVIVHTNCGGNDTRLKETKQILAKTGDKSQTAQLYGTALGQIAREVAAHTVVRRVVIAGGDTSSFAARAMGIESVEMVAPLSPGAPICKAFAPGSPIDGLEVNFKGGQVGSPDYFGLASQGKALRTNQQLTNY</sequence>
<evidence type="ECO:0000259" key="7">
    <source>
        <dbReference type="Pfam" id="PF07005"/>
    </source>
</evidence>
<protein>
    <submittedName>
        <fullName evidence="9">Four-carbon acid sugar kinase family protein</fullName>
    </submittedName>
</protein>
<keyword evidence="4 9" id="KW-0418">Kinase</keyword>
<proteinExistence type="inferred from homology"/>
<evidence type="ECO:0000256" key="3">
    <source>
        <dbReference type="ARBA" id="ARBA00022741"/>
    </source>
</evidence>
<accession>A0A5C8K807</accession>
<dbReference type="InterPro" id="IPR031475">
    <property type="entry name" value="NBD_C"/>
</dbReference>
<dbReference type="InterPro" id="IPR037051">
    <property type="entry name" value="4-carb_acid_sugar_kinase_N_sf"/>
</dbReference>
<dbReference type="OrthoDB" id="9778478at2"/>
<dbReference type="GO" id="GO:0005524">
    <property type="term" value="F:ATP binding"/>
    <property type="evidence" value="ECO:0007669"/>
    <property type="project" value="UniProtKB-KW"/>
</dbReference>
<dbReference type="GO" id="GO:0016301">
    <property type="term" value="F:kinase activity"/>
    <property type="evidence" value="ECO:0007669"/>
    <property type="project" value="UniProtKB-KW"/>
</dbReference>
<dbReference type="InterPro" id="IPR042213">
    <property type="entry name" value="NBD_C_sf"/>
</dbReference>